<evidence type="ECO:0000259" key="5">
    <source>
        <dbReference type="PROSITE" id="PS50931"/>
    </source>
</evidence>
<dbReference type="Pfam" id="PF00126">
    <property type="entry name" value="HTH_1"/>
    <property type="match status" value="1"/>
</dbReference>
<evidence type="ECO:0000256" key="3">
    <source>
        <dbReference type="ARBA" id="ARBA00023125"/>
    </source>
</evidence>
<dbReference type="PROSITE" id="PS50931">
    <property type="entry name" value="HTH_LYSR"/>
    <property type="match status" value="1"/>
</dbReference>
<dbReference type="PRINTS" id="PR00039">
    <property type="entry name" value="HTHLYSR"/>
</dbReference>
<name>A0ABU8EJW1_9BACL</name>
<evidence type="ECO:0000313" key="7">
    <source>
        <dbReference type="Proteomes" id="UP001387110"/>
    </source>
</evidence>
<dbReference type="Proteomes" id="UP001387110">
    <property type="component" value="Unassembled WGS sequence"/>
</dbReference>
<dbReference type="SUPFAM" id="SSF53850">
    <property type="entry name" value="Periplasmic binding protein-like II"/>
    <property type="match status" value="1"/>
</dbReference>
<comment type="similarity">
    <text evidence="1">Belongs to the LysR transcriptional regulatory family.</text>
</comment>
<dbReference type="PANTHER" id="PTHR30126">
    <property type="entry name" value="HTH-TYPE TRANSCRIPTIONAL REGULATOR"/>
    <property type="match status" value="1"/>
</dbReference>
<dbReference type="SUPFAM" id="SSF46785">
    <property type="entry name" value="Winged helix' DNA-binding domain"/>
    <property type="match status" value="1"/>
</dbReference>
<gene>
    <name evidence="6" type="ORF">SZL87_11380</name>
</gene>
<protein>
    <submittedName>
        <fullName evidence="6">LysR family transcriptional regulator</fullName>
    </submittedName>
</protein>
<dbReference type="Pfam" id="PF03466">
    <property type="entry name" value="LysR_substrate"/>
    <property type="match status" value="1"/>
</dbReference>
<evidence type="ECO:0000313" key="6">
    <source>
        <dbReference type="EMBL" id="MEI4463030.1"/>
    </source>
</evidence>
<keyword evidence="7" id="KW-1185">Reference proteome</keyword>
<comment type="caution">
    <text evidence="6">The sequence shown here is derived from an EMBL/GenBank/DDBJ whole genome shotgun (WGS) entry which is preliminary data.</text>
</comment>
<organism evidence="6 7">
    <name type="scientific">Exiguobacterium indicum</name>
    <dbReference type="NCBI Taxonomy" id="296995"/>
    <lineage>
        <taxon>Bacteria</taxon>
        <taxon>Bacillati</taxon>
        <taxon>Bacillota</taxon>
        <taxon>Bacilli</taxon>
        <taxon>Bacillales</taxon>
        <taxon>Bacillales Family XII. Incertae Sedis</taxon>
        <taxon>Exiguobacterium</taxon>
    </lineage>
</organism>
<keyword evidence="2" id="KW-0805">Transcription regulation</keyword>
<dbReference type="Gene3D" id="3.40.190.290">
    <property type="match status" value="1"/>
</dbReference>
<reference evidence="6 7" key="1">
    <citation type="submission" date="2023-12" db="EMBL/GenBank/DDBJ databases">
        <authorList>
            <person name="Easwaran N."/>
            <person name="Lazarus H.P.S."/>
        </authorList>
    </citation>
    <scope>NUCLEOTIDE SEQUENCE [LARGE SCALE GENOMIC DNA]</scope>
    <source>
        <strain evidence="6 7">VIT-2023</strain>
    </source>
</reference>
<feature type="domain" description="HTH lysR-type" evidence="5">
    <location>
        <begin position="1"/>
        <end position="54"/>
    </location>
</feature>
<evidence type="ECO:0000256" key="1">
    <source>
        <dbReference type="ARBA" id="ARBA00009437"/>
    </source>
</evidence>
<dbReference type="InterPro" id="IPR000847">
    <property type="entry name" value="LysR_HTH_N"/>
</dbReference>
<dbReference type="PANTHER" id="PTHR30126:SF39">
    <property type="entry name" value="HTH-TYPE TRANSCRIPTIONAL REGULATOR CYSL"/>
    <property type="match status" value="1"/>
</dbReference>
<evidence type="ECO:0000256" key="2">
    <source>
        <dbReference type="ARBA" id="ARBA00023015"/>
    </source>
</evidence>
<dbReference type="EMBL" id="JBAWKY010000003">
    <property type="protein sequence ID" value="MEI4463030.1"/>
    <property type="molecule type" value="Genomic_DNA"/>
</dbReference>
<dbReference type="InterPro" id="IPR036390">
    <property type="entry name" value="WH_DNA-bd_sf"/>
</dbReference>
<dbReference type="Gene3D" id="1.10.10.10">
    <property type="entry name" value="Winged helix-like DNA-binding domain superfamily/Winged helix DNA-binding domain"/>
    <property type="match status" value="1"/>
</dbReference>
<dbReference type="InterPro" id="IPR005119">
    <property type="entry name" value="LysR_subst-bd"/>
</dbReference>
<keyword evidence="3" id="KW-0238">DNA-binding</keyword>
<accession>A0ABU8EJW1</accession>
<dbReference type="RefSeq" id="WP_336449406.1">
    <property type="nucleotide sequence ID" value="NZ_JBAWKY010000003.1"/>
</dbReference>
<evidence type="ECO:0000256" key="4">
    <source>
        <dbReference type="ARBA" id="ARBA00023163"/>
    </source>
</evidence>
<proteinExistence type="inferred from homology"/>
<keyword evidence="4" id="KW-0804">Transcription</keyword>
<dbReference type="InterPro" id="IPR036388">
    <property type="entry name" value="WH-like_DNA-bd_sf"/>
</dbReference>
<sequence>MKLHELQTFVTLVETKHFTKTAEILFISQPTVSVHLKRLEEYVGQPLVLRHAFTTSLEISDAGWIVYQHAKEMLFQVEQMTQELDELKGFVRGTLRIAATHTIYEIVLEEMIHRFLKSYPEVSIDARIMNHDQVEQALLHHEIDIGLIEGAPLASRITCIPFAKDRLYVIGLKKLSMEKATWILREEGSAARQALTEWMRKNNIVPHKTITVHSNHLIQQLILNGTGISALSERLLEPFRTSEIYDIHTETIEERTFQFVIPKDHPSRLALKWMDIVL</sequence>